<dbReference type="SUPFAM" id="SSF51261">
    <property type="entry name" value="Duplicated hybrid motif"/>
    <property type="match status" value="1"/>
</dbReference>
<keyword evidence="1" id="KW-0732">Signal</keyword>
<dbReference type="InterPro" id="IPR016047">
    <property type="entry name" value="M23ase_b-sheet_dom"/>
</dbReference>
<gene>
    <name evidence="4" type="ORF">DRP43_02890</name>
</gene>
<dbReference type="GO" id="GO:0004222">
    <property type="term" value="F:metalloendopeptidase activity"/>
    <property type="evidence" value="ECO:0007669"/>
    <property type="project" value="TreeGrafter"/>
</dbReference>
<dbReference type="InterPro" id="IPR050570">
    <property type="entry name" value="Cell_wall_metabolism_enzyme"/>
</dbReference>
<evidence type="ECO:0000256" key="1">
    <source>
        <dbReference type="ARBA" id="ARBA00022729"/>
    </source>
</evidence>
<proteinExistence type="predicted"/>
<feature type="transmembrane region" description="Helical" evidence="2">
    <location>
        <begin position="45"/>
        <end position="67"/>
    </location>
</feature>
<reference evidence="4 5" key="1">
    <citation type="submission" date="2018-06" db="EMBL/GenBank/DDBJ databases">
        <title>Extensive metabolic versatility and redundancy in microbially diverse, dynamic hydrothermal sediments.</title>
        <authorList>
            <person name="Dombrowski N."/>
            <person name="Teske A."/>
            <person name="Baker B.J."/>
        </authorList>
    </citation>
    <scope>NUCLEOTIDE SEQUENCE [LARGE SCALE GENOMIC DNA]</scope>
    <source>
        <strain evidence="4">B10_G13</strain>
    </source>
</reference>
<accession>A0A660SJN2</accession>
<evidence type="ECO:0000313" key="5">
    <source>
        <dbReference type="Proteomes" id="UP000271125"/>
    </source>
</evidence>
<evidence type="ECO:0000256" key="2">
    <source>
        <dbReference type="SAM" id="Phobius"/>
    </source>
</evidence>
<evidence type="ECO:0000259" key="3">
    <source>
        <dbReference type="Pfam" id="PF01551"/>
    </source>
</evidence>
<sequence length="280" mass="31878">MHVLILRLHLARNIMINLKNNIFTVILLSSRGGQIREIKFPLDKIILFAMIIIVFIILLISGIVSYGKVYVMALKVKVVEKQNREYSEENRKIREVYSNIRYILKQDEKLKTLLGENLMKDNKTQSNYDSLIMLYPDLKDSLKFEIQSQKLLDITREMTGYIPNIIPVPGPISQGFSSHHPGIDIAASEGSPIIATADGKVIFVGQDLYYGNLIKIDHNNNYMTVYGHNKENIVNNGDIVKRGQIIGYVGNTGRSTAPHLHYEVRQKGIPIDPRSLIYIK</sequence>
<dbReference type="CDD" id="cd12797">
    <property type="entry name" value="M23_peptidase"/>
    <property type="match status" value="1"/>
</dbReference>
<keyword evidence="2" id="KW-0472">Membrane</keyword>
<organism evidence="4 5">
    <name type="scientific">candidate division TA06 bacterium</name>
    <dbReference type="NCBI Taxonomy" id="2250710"/>
    <lineage>
        <taxon>Bacteria</taxon>
        <taxon>Bacteria division TA06</taxon>
    </lineage>
</organism>
<keyword evidence="2" id="KW-1133">Transmembrane helix</keyword>
<comment type="caution">
    <text evidence="4">The sequence shown here is derived from an EMBL/GenBank/DDBJ whole genome shotgun (WGS) entry which is preliminary data.</text>
</comment>
<dbReference type="Gene3D" id="2.70.70.10">
    <property type="entry name" value="Glucose Permease (Domain IIA)"/>
    <property type="match status" value="1"/>
</dbReference>
<evidence type="ECO:0000313" key="4">
    <source>
        <dbReference type="EMBL" id="RKX70999.1"/>
    </source>
</evidence>
<dbReference type="Pfam" id="PF01551">
    <property type="entry name" value="Peptidase_M23"/>
    <property type="match status" value="1"/>
</dbReference>
<protein>
    <recommendedName>
        <fullName evidence="3">M23ase beta-sheet core domain-containing protein</fullName>
    </recommendedName>
</protein>
<feature type="domain" description="M23ase beta-sheet core" evidence="3">
    <location>
        <begin position="179"/>
        <end position="273"/>
    </location>
</feature>
<dbReference type="InterPro" id="IPR011055">
    <property type="entry name" value="Dup_hybrid_motif"/>
</dbReference>
<dbReference type="Proteomes" id="UP000271125">
    <property type="component" value="Unassembled WGS sequence"/>
</dbReference>
<dbReference type="EMBL" id="QNBD01000109">
    <property type="protein sequence ID" value="RKX70999.1"/>
    <property type="molecule type" value="Genomic_DNA"/>
</dbReference>
<keyword evidence="2" id="KW-0812">Transmembrane</keyword>
<dbReference type="PANTHER" id="PTHR21666:SF289">
    <property type="entry name" value="L-ALA--D-GLU ENDOPEPTIDASE"/>
    <property type="match status" value="1"/>
</dbReference>
<dbReference type="PANTHER" id="PTHR21666">
    <property type="entry name" value="PEPTIDASE-RELATED"/>
    <property type="match status" value="1"/>
</dbReference>
<dbReference type="AlphaFoldDB" id="A0A660SJN2"/>
<name>A0A660SJN2_UNCT6</name>